<comment type="caution">
    <text evidence="3">The sequence shown here is derived from an EMBL/GenBank/DDBJ whole genome shotgun (WGS) entry which is preliminary data.</text>
</comment>
<feature type="region of interest" description="Disordered" evidence="1">
    <location>
        <begin position="1"/>
        <end position="101"/>
    </location>
</feature>
<dbReference type="Gene3D" id="3.40.50.300">
    <property type="entry name" value="P-loop containing nucleotide triphosphate hydrolases"/>
    <property type="match status" value="1"/>
</dbReference>
<feature type="domain" description="Tr-type G" evidence="2">
    <location>
        <begin position="319"/>
        <end position="572"/>
    </location>
</feature>
<dbReference type="GO" id="GO:0005525">
    <property type="term" value="F:GTP binding"/>
    <property type="evidence" value="ECO:0007669"/>
    <property type="project" value="InterPro"/>
</dbReference>
<keyword evidence="4" id="KW-1185">Reference proteome</keyword>
<accession>A0A4S8QUG2</accession>
<dbReference type="GO" id="GO:0003746">
    <property type="term" value="F:translation elongation factor activity"/>
    <property type="evidence" value="ECO:0007669"/>
    <property type="project" value="TreeGrafter"/>
</dbReference>
<evidence type="ECO:0000313" key="3">
    <source>
        <dbReference type="EMBL" id="THV48530.1"/>
    </source>
</evidence>
<protein>
    <recommendedName>
        <fullName evidence="2">Tr-type G domain-containing protein</fullName>
    </recommendedName>
</protein>
<organism evidence="3 4">
    <name type="scientific">Botrytis galanthina</name>
    <dbReference type="NCBI Taxonomy" id="278940"/>
    <lineage>
        <taxon>Eukaryota</taxon>
        <taxon>Fungi</taxon>
        <taxon>Dikarya</taxon>
        <taxon>Ascomycota</taxon>
        <taxon>Pezizomycotina</taxon>
        <taxon>Leotiomycetes</taxon>
        <taxon>Helotiales</taxon>
        <taxon>Sclerotiniaceae</taxon>
        <taxon>Botrytis</taxon>
    </lineage>
</organism>
<dbReference type="PANTHER" id="PTHR43721:SF30">
    <property type="entry name" value="TR-TYPE G DOMAIN-CONTAINING PROTEIN"/>
    <property type="match status" value="1"/>
</dbReference>
<name>A0A4S8QUG2_9HELO</name>
<dbReference type="SUPFAM" id="SSF52540">
    <property type="entry name" value="P-loop containing nucleoside triphosphate hydrolases"/>
    <property type="match status" value="1"/>
</dbReference>
<feature type="compositionally biased region" description="Low complexity" evidence="1">
    <location>
        <begin position="79"/>
        <end position="92"/>
    </location>
</feature>
<dbReference type="Pfam" id="PF00009">
    <property type="entry name" value="GTP_EFTU"/>
    <property type="match status" value="1"/>
</dbReference>
<feature type="compositionally biased region" description="Pro residues" evidence="1">
    <location>
        <begin position="25"/>
        <end position="34"/>
    </location>
</feature>
<evidence type="ECO:0000256" key="1">
    <source>
        <dbReference type="SAM" id="MobiDB-lite"/>
    </source>
</evidence>
<feature type="region of interest" description="Disordered" evidence="1">
    <location>
        <begin position="650"/>
        <end position="691"/>
    </location>
</feature>
<feature type="compositionally biased region" description="Polar residues" evidence="1">
    <location>
        <begin position="660"/>
        <end position="682"/>
    </location>
</feature>
<dbReference type="GO" id="GO:0003924">
    <property type="term" value="F:GTPase activity"/>
    <property type="evidence" value="ECO:0007669"/>
    <property type="project" value="InterPro"/>
</dbReference>
<sequence>MASIFTYEPEPPRVESPWLLTPTNSPKPPSPQPYPKSLNSSPGSTHISDYGVTKLEAEPQEGPTEYKLHLLLRPRRTYSTSSTGSIISGSQQHKQQPLNQEKASPILAPSNQSKQKRLEQLTTQLLWRLQQSSPYHASSTSDLVLPKLPGSATSLDAPSRPGKLLAGLEESRGALYEIGVSDDGTFVGLTSDELDESLTNLRAMAASLGCNVEIVRKVVVGECEWQETDEPPKSQISQRLKKQKPWLVPEDQAISTNFRHREKLWVAEALITPDLSSKRAQSISYDEAPVIRQHTPQPTISEFTEAPAPQHEDTTEQLRITLTGPTTSGKSSLLGTLSTTTLDNGRGKSRLSLLKHRHEIATGITSSVAQELIGYKDSQVINYASGNVTSWTDIHATAEDGRLLFVSDSAGHPRYRRTTVRGLVGWAPHWTVLCVAADDTGSSGAGSTSTTELLGTVGPGTDLAKAHLELCLKLDKPLAIVITKLDLASRPRLSETLSKLLSAIKATGRTPSILPPDNSKNIIDADLTSILPEDTNTVRKVINTMAMSDLRSIVPIIFTSAVKGTGIRQLHALFQALPIPTPPTPHDYIGMALNPEQPSSLFHIEDVFGVPASYDALVCNSNGIDAGTVVAGHLRFGRLSIGDNIVVGPFPADSDDDESPQTGPRSSPTSLGTSLTHPSATELSRIALRNTPSASVTKGEWHNAHIVSIRNLRLPVHTIEAGQVGTIGIVFDLPTQEDSDSPMERSSQTAPRIRKGMVMAIPSKHMIQTHHSLQAASGFTASFDDGDINSVTPGTVVVIYIASVRASARVLKLTPNLPARDMGAEDAEDVFGLGLLDGCDVTDSNGKSKDEPFVFGTDGITDVSFELLTSREWIELGSQVLVMPGGGHGLYSGSERGEKGVAGLEGFVGRVGEVVD</sequence>
<dbReference type="Proteomes" id="UP000308671">
    <property type="component" value="Unassembled WGS sequence"/>
</dbReference>
<dbReference type="InterPro" id="IPR050055">
    <property type="entry name" value="EF-Tu_GTPase"/>
</dbReference>
<dbReference type="OrthoDB" id="5342685at2759"/>
<reference evidence="3 4" key="1">
    <citation type="submission" date="2017-12" db="EMBL/GenBank/DDBJ databases">
        <title>Comparative genomics of Botrytis spp.</title>
        <authorList>
            <person name="Valero-Jimenez C.A."/>
            <person name="Tapia P."/>
            <person name="Veloso J."/>
            <person name="Silva-Moreno E."/>
            <person name="Staats M."/>
            <person name="Valdes J.H."/>
            <person name="Van Kan J.A.L."/>
        </authorList>
    </citation>
    <scope>NUCLEOTIDE SEQUENCE [LARGE SCALE GENOMIC DNA]</scope>
    <source>
        <strain evidence="3 4">MUCL435</strain>
    </source>
</reference>
<dbReference type="InterPro" id="IPR027417">
    <property type="entry name" value="P-loop_NTPase"/>
</dbReference>
<evidence type="ECO:0000259" key="2">
    <source>
        <dbReference type="Pfam" id="PF00009"/>
    </source>
</evidence>
<dbReference type="AlphaFoldDB" id="A0A4S8QUG2"/>
<dbReference type="PANTHER" id="PTHR43721">
    <property type="entry name" value="ELONGATION FACTOR TU-RELATED"/>
    <property type="match status" value="1"/>
</dbReference>
<gene>
    <name evidence="3" type="ORF">BGAL_0242g00020</name>
</gene>
<evidence type="ECO:0000313" key="4">
    <source>
        <dbReference type="Proteomes" id="UP000308671"/>
    </source>
</evidence>
<proteinExistence type="predicted"/>
<dbReference type="EMBL" id="PQXL01000242">
    <property type="protein sequence ID" value="THV48530.1"/>
    <property type="molecule type" value="Genomic_DNA"/>
</dbReference>
<dbReference type="InterPro" id="IPR000795">
    <property type="entry name" value="T_Tr_GTP-bd_dom"/>
</dbReference>